<proteinExistence type="predicted"/>
<feature type="chain" id="PRO_5043954912" evidence="1">
    <location>
        <begin position="31"/>
        <end position="258"/>
    </location>
</feature>
<evidence type="ECO:0000313" key="2">
    <source>
        <dbReference type="EMBL" id="GFS00742.1"/>
    </source>
</evidence>
<name>A0AAV4HU77_9GAST</name>
<evidence type="ECO:0000313" key="3">
    <source>
        <dbReference type="Proteomes" id="UP000762676"/>
    </source>
</evidence>
<sequence length="258" mass="29509">MWECNYRDVRMKRLPLTTLLIMIFLSACSSEQEPQQNEADSHFLSGHQKAIDQAKAMSGTLEEAAQKRDEALKKQLGKQPLPEDNVLFQINTTARDFTLLQHLLQAYRGELYGIAFFRTFLNAATSTHERRAWQLLIDIEQRTAECLSAYLMPRGIHCPEDDDDMVRAGQQQAHLWIDLPWDSLMATLAPWIRTYAERYRQQATADNTHHSISILVADHEDAILAFVEQEMAQAENSLAPLTEFLTRYPSPHPLANTA</sequence>
<accession>A0AAV4HU77</accession>
<evidence type="ECO:0000256" key="1">
    <source>
        <dbReference type="SAM" id="SignalP"/>
    </source>
</evidence>
<dbReference type="EMBL" id="BMAT01009186">
    <property type="protein sequence ID" value="GFS00742.1"/>
    <property type="molecule type" value="Genomic_DNA"/>
</dbReference>
<dbReference type="AlphaFoldDB" id="A0AAV4HU77"/>
<dbReference type="Proteomes" id="UP000762676">
    <property type="component" value="Unassembled WGS sequence"/>
</dbReference>
<protein>
    <submittedName>
        <fullName evidence="2">Uncharacterized protein</fullName>
    </submittedName>
</protein>
<reference evidence="2 3" key="1">
    <citation type="journal article" date="2021" name="Elife">
        <title>Chloroplast acquisition without the gene transfer in kleptoplastic sea slugs, Plakobranchus ocellatus.</title>
        <authorList>
            <person name="Maeda T."/>
            <person name="Takahashi S."/>
            <person name="Yoshida T."/>
            <person name="Shimamura S."/>
            <person name="Takaki Y."/>
            <person name="Nagai Y."/>
            <person name="Toyoda A."/>
            <person name="Suzuki Y."/>
            <person name="Arimoto A."/>
            <person name="Ishii H."/>
            <person name="Satoh N."/>
            <person name="Nishiyama T."/>
            <person name="Hasebe M."/>
            <person name="Maruyama T."/>
            <person name="Minagawa J."/>
            <person name="Obokata J."/>
            <person name="Shigenobu S."/>
        </authorList>
    </citation>
    <scope>NUCLEOTIDE SEQUENCE [LARGE SCALE GENOMIC DNA]</scope>
</reference>
<keyword evidence="1" id="KW-0732">Signal</keyword>
<organism evidence="2 3">
    <name type="scientific">Elysia marginata</name>
    <dbReference type="NCBI Taxonomy" id="1093978"/>
    <lineage>
        <taxon>Eukaryota</taxon>
        <taxon>Metazoa</taxon>
        <taxon>Spiralia</taxon>
        <taxon>Lophotrochozoa</taxon>
        <taxon>Mollusca</taxon>
        <taxon>Gastropoda</taxon>
        <taxon>Heterobranchia</taxon>
        <taxon>Euthyneura</taxon>
        <taxon>Panpulmonata</taxon>
        <taxon>Sacoglossa</taxon>
        <taxon>Placobranchoidea</taxon>
        <taxon>Plakobranchidae</taxon>
        <taxon>Elysia</taxon>
    </lineage>
</organism>
<gene>
    <name evidence="2" type="ORF">ElyMa_004563000</name>
</gene>
<feature type="signal peptide" evidence="1">
    <location>
        <begin position="1"/>
        <end position="30"/>
    </location>
</feature>
<comment type="caution">
    <text evidence="2">The sequence shown here is derived from an EMBL/GenBank/DDBJ whole genome shotgun (WGS) entry which is preliminary data.</text>
</comment>
<dbReference type="PROSITE" id="PS51257">
    <property type="entry name" value="PROKAR_LIPOPROTEIN"/>
    <property type="match status" value="1"/>
</dbReference>
<keyword evidence="3" id="KW-1185">Reference proteome</keyword>